<organism evidence="3 4">
    <name type="scientific">Gigaspora margarita</name>
    <dbReference type="NCBI Taxonomy" id="4874"/>
    <lineage>
        <taxon>Eukaryota</taxon>
        <taxon>Fungi</taxon>
        <taxon>Fungi incertae sedis</taxon>
        <taxon>Mucoromycota</taxon>
        <taxon>Glomeromycotina</taxon>
        <taxon>Glomeromycetes</taxon>
        <taxon>Diversisporales</taxon>
        <taxon>Gigasporaceae</taxon>
        <taxon>Gigaspora</taxon>
    </lineage>
</organism>
<gene>
    <name evidence="3" type="ORF">GMARGA_LOCUS14300</name>
</gene>
<evidence type="ECO:0000259" key="2">
    <source>
        <dbReference type="PROSITE" id="PS50011"/>
    </source>
</evidence>
<dbReference type="Gene3D" id="1.25.40.10">
    <property type="entry name" value="Tetratricopeptide repeat domain"/>
    <property type="match status" value="1"/>
</dbReference>
<dbReference type="PROSITE" id="PS50011">
    <property type="entry name" value="PROTEIN_KINASE_DOM"/>
    <property type="match status" value="1"/>
</dbReference>
<evidence type="ECO:0000256" key="1">
    <source>
        <dbReference type="ARBA" id="ARBA00038101"/>
    </source>
</evidence>
<sequence length="560" mass="64713">MADTLNELISNNLNNEENKVIKQYEYNLFGDFTEISRSPFGIVRTATWENSTIVLKSITIDTSQIDSGIIGEITNAINTNNMSILDETTMQRIIAKNMQKFPYENWIEGKIIEGKIIKYMNDEFEDRERINKGASSKVYKARFKSTKDLCALKLIEKNEYTNKEIENELKHMISIESHENIIKFYGIAYETDKWDPNVVEYILIFEYADNGTLREYLNQNSNKIEWALKVQFAIQLVTAKPIDDTNHGYVAVYQRCWQDQPENRPSIEEVAMKLEDIIDIDDSFNVYDISEFEIYIDTAFESIAKDYNLDATTGNQDDMNFFVNNLYSAFRILFNEGRSAYDILINFISESGKTKEEVFQWLSENDNLPKYICLLGLFYHWKIGTDENNTNVIELFINAANQGDIMAQYFTGKCYAEGWNTSKNKKKALDWYSKAADNECAAAECLLGEHLYRLRKYTKAFDFLNRAVEHGNLKALNTLGLCYQKGQGTVSNAAKGFELFKKVAEMGLLASQYELGNCYEYGIGVGIDLNQAKYWFEKATDINNIYRIHLNRVEKKINNN</sequence>
<accession>A0ABN7V6R9</accession>
<keyword evidence="4" id="KW-1185">Reference proteome</keyword>
<dbReference type="Proteomes" id="UP000789901">
    <property type="component" value="Unassembled WGS sequence"/>
</dbReference>
<dbReference type="InterPro" id="IPR011990">
    <property type="entry name" value="TPR-like_helical_dom_sf"/>
</dbReference>
<evidence type="ECO:0000313" key="4">
    <source>
        <dbReference type="Proteomes" id="UP000789901"/>
    </source>
</evidence>
<dbReference type="SMART" id="SM00671">
    <property type="entry name" value="SEL1"/>
    <property type="match status" value="5"/>
</dbReference>
<dbReference type="InterPro" id="IPR006597">
    <property type="entry name" value="Sel1-like"/>
</dbReference>
<name>A0ABN7V6R9_GIGMA</name>
<dbReference type="Pfam" id="PF07714">
    <property type="entry name" value="PK_Tyr_Ser-Thr"/>
    <property type="match status" value="1"/>
</dbReference>
<dbReference type="Gene3D" id="1.10.510.10">
    <property type="entry name" value="Transferase(Phosphotransferase) domain 1"/>
    <property type="match status" value="1"/>
</dbReference>
<dbReference type="InterPro" id="IPR011009">
    <property type="entry name" value="Kinase-like_dom_sf"/>
</dbReference>
<reference evidence="3 4" key="1">
    <citation type="submission" date="2021-06" db="EMBL/GenBank/DDBJ databases">
        <authorList>
            <person name="Kallberg Y."/>
            <person name="Tangrot J."/>
            <person name="Rosling A."/>
        </authorList>
    </citation>
    <scope>NUCLEOTIDE SEQUENCE [LARGE SCALE GENOMIC DNA]</scope>
    <source>
        <strain evidence="3 4">120-4 pot B 10/14</strain>
    </source>
</reference>
<dbReference type="InterPro" id="IPR001245">
    <property type="entry name" value="Ser-Thr/Tyr_kinase_cat_dom"/>
</dbReference>
<dbReference type="SUPFAM" id="SSF56112">
    <property type="entry name" value="Protein kinase-like (PK-like)"/>
    <property type="match status" value="1"/>
</dbReference>
<dbReference type="PANTHER" id="PTHR11102">
    <property type="entry name" value="SEL-1-LIKE PROTEIN"/>
    <property type="match status" value="1"/>
</dbReference>
<protein>
    <submittedName>
        <fullName evidence="3">13032_t:CDS:1</fullName>
    </submittedName>
</protein>
<comment type="similarity">
    <text evidence="1">Belongs to the sel-1 family.</text>
</comment>
<proteinExistence type="inferred from homology"/>
<comment type="caution">
    <text evidence="3">The sequence shown here is derived from an EMBL/GenBank/DDBJ whole genome shotgun (WGS) entry which is preliminary data.</text>
</comment>
<dbReference type="Pfam" id="PF08238">
    <property type="entry name" value="Sel1"/>
    <property type="match status" value="4"/>
</dbReference>
<dbReference type="InterPro" id="IPR000719">
    <property type="entry name" value="Prot_kinase_dom"/>
</dbReference>
<evidence type="ECO:0000313" key="3">
    <source>
        <dbReference type="EMBL" id="CAG8729911.1"/>
    </source>
</evidence>
<feature type="domain" description="Protein kinase" evidence="2">
    <location>
        <begin position="124"/>
        <end position="453"/>
    </location>
</feature>
<dbReference type="InterPro" id="IPR050767">
    <property type="entry name" value="Sel1_AlgK"/>
</dbReference>
<dbReference type="SUPFAM" id="SSF81901">
    <property type="entry name" value="HCP-like"/>
    <property type="match status" value="1"/>
</dbReference>
<dbReference type="EMBL" id="CAJVQB010009414">
    <property type="protein sequence ID" value="CAG8729911.1"/>
    <property type="molecule type" value="Genomic_DNA"/>
</dbReference>
<dbReference type="PANTHER" id="PTHR11102:SF160">
    <property type="entry name" value="ERAD-ASSOCIATED E3 UBIQUITIN-PROTEIN LIGASE COMPONENT HRD3"/>
    <property type="match status" value="1"/>
</dbReference>